<evidence type="ECO:0000313" key="1">
    <source>
        <dbReference type="EMBL" id="MBB6182140.1"/>
    </source>
</evidence>
<dbReference type="AlphaFoldDB" id="A0A7W9Z165"/>
<keyword evidence="2" id="KW-1185">Reference proteome</keyword>
<gene>
    <name evidence="1" type="ORF">HNQ75_004129</name>
</gene>
<dbReference type="Proteomes" id="UP000535501">
    <property type="component" value="Unassembled WGS sequence"/>
</dbReference>
<reference evidence="1 2" key="1">
    <citation type="submission" date="2020-08" db="EMBL/GenBank/DDBJ databases">
        <title>Genomic Encyclopedia of Type Strains, Phase IV (KMG-IV): sequencing the most valuable type-strain genomes for metagenomic binning, comparative biology and taxonomic classification.</title>
        <authorList>
            <person name="Goeker M."/>
        </authorList>
    </citation>
    <scope>NUCLEOTIDE SEQUENCE [LARGE SCALE GENOMIC DNA]</scope>
    <source>
        <strain evidence="1 2">DSM 102134</strain>
    </source>
</reference>
<sequence>MKIENLRLHNDPPTPKGFKRHCTFSVQVNSDIRLYEMQLLQAPDGRYLVVPPKHPNGAPMCSLSPELRDEIAKLASRELISSYAKQAGDWFNTNYLNHQKAR</sequence>
<comment type="caution">
    <text evidence="1">The sequence shown here is derived from an EMBL/GenBank/DDBJ whole genome shotgun (WGS) entry which is preliminary data.</text>
</comment>
<accession>A0A7W9Z165</accession>
<proteinExistence type="predicted"/>
<organism evidence="1 2">
    <name type="scientific">Pseudorhizobium flavum</name>
    <dbReference type="NCBI Taxonomy" id="1335061"/>
    <lineage>
        <taxon>Bacteria</taxon>
        <taxon>Pseudomonadati</taxon>
        <taxon>Pseudomonadota</taxon>
        <taxon>Alphaproteobacteria</taxon>
        <taxon>Hyphomicrobiales</taxon>
        <taxon>Rhizobiaceae</taxon>
        <taxon>Rhizobium/Agrobacterium group</taxon>
        <taxon>Pseudorhizobium</taxon>
    </lineage>
</organism>
<dbReference type="RefSeq" id="WP_077549240.1">
    <property type="nucleotide sequence ID" value="NZ_JACHEJ010000020.1"/>
</dbReference>
<dbReference type="EMBL" id="JACHEJ010000020">
    <property type="protein sequence ID" value="MBB6182140.1"/>
    <property type="molecule type" value="Genomic_DNA"/>
</dbReference>
<evidence type="ECO:0000313" key="2">
    <source>
        <dbReference type="Proteomes" id="UP000535501"/>
    </source>
</evidence>
<name>A0A7W9Z165_9HYPH</name>
<protein>
    <submittedName>
        <fullName evidence="1">Uncharacterized protein</fullName>
    </submittedName>
</protein>